<evidence type="ECO:0000313" key="2">
    <source>
        <dbReference type="EMBL" id="JAH12688.1"/>
    </source>
</evidence>
<dbReference type="EMBL" id="GBXM01095889">
    <property type="protein sequence ID" value="JAH12688.1"/>
    <property type="molecule type" value="Transcribed_RNA"/>
</dbReference>
<proteinExistence type="predicted"/>
<accession>A0A0E9Q985</accession>
<evidence type="ECO:0000256" key="1">
    <source>
        <dbReference type="SAM" id="Phobius"/>
    </source>
</evidence>
<keyword evidence="1" id="KW-0812">Transmembrane</keyword>
<name>A0A0E9Q985_ANGAN</name>
<sequence length="37" mass="3959">MGISNFWLSGVSFLFASSLLLFRFCLLALTGLGCCGI</sequence>
<feature type="transmembrane region" description="Helical" evidence="1">
    <location>
        <begin position="6"/>
        <end position="29"/>
    </location>
</feature>
<protein>
    <submittedName>
        <fullName evidence="2">Uncharacterized protein</fullName>
    </submittedName>
</protein>
<reference evidence="2" key="2">
    <citation type="journal article" date="2015" name="Fish Shellfish Immunol.">
        <title>Early steps in the European eel (Anguilla anguilla)-Vibrio vulnificus interaction in the gills: Role of the RtxA13 toxin.</title>
        <authorList>
            <person name="Callol A."/>
            <person name="Pajuelo D."/>
            <person name="Ebbesson L."/>
            <person name="Teles M."/>
            <person name="MacKenzie S."/>
            <person name="Amaro C."/>
        </authorList>
    </citation>
    <scope>NUCLEOTIDE SEQUENCE</scope>
</reference>
<keyword evidence="1" id="KW-1133">Transmembrane helix</keyword>
<reference evidence="2" key="1">
    <citation type="submission" date="2014-11" db="EMBL/GenBank/DDBJ databases">
        <authorList>
            <person name="Amaro Gonzalez C."/>
        </authorList>
    </citation>
    <scope>NUCLEOTIDE SEQUENCE</scope>
</reference>
<dbReference type="AlphaFoldDB" id="A0A0E9Q985"/>
<keyword evidence="1" id="KW-0472">Membrane</keyword>
<organism evidence="2">
    <name type="scientific">Anguilla anguilla</name>
    <name type="common">European freshwater eel</name>
    <name type="synonym">Muraena anguilla</name>
    <dbReference type="NCBI Taxonomy" id="7936"/>
    <lineage>
        <taxon>Eukaryota</taxon>
        <taxon>Metazoa</taxon>
        <taxon>Chordata</taxon>
        <taxon>Craniata</taxon>
        <taxon>Vertebrata</taxon>
        <taxon>Euteleostomi</taxon>
        <taxon>Actinopterygii</taxon>
        <taxon>Neopterygii</taxon>
        <taxon>Teleostei</taxon>
        <taxon>Anguilliformes</taxon>
        <taxon>Anguillidae</taxon>
        <taxon>Anguilla</taxon>
    </lineage>
</organism>